<dbReference type="Proteomes" id="UP000887574">
    <property type="component" value="Unplaced"/>
</dbReference>
<proteinExistence type="predicted"/>
<sequence>MLLLRESRWNKVSFLLVLLLLVSGSLHPVKFRLPLGRKKLCDRKSAQPDALEVDVNPKRTRKKCKEEHLWSRVFCVIFPCMLCEWQFSV</sequence>
<dbReference type="AlphaFoldDB" id="A0A915CU74"/>
<accession>A0A915CU74</accession>
<name>A0A915CU74_9BILA</name>
<keyword evidence="1" id="KW-1185">Reference proteome</keyword>
<evidence type="ECO:0000313" key="2">
    <source>
        <dbReference type="WBParaSite" id="jg1244"/>
    </source>
</evidence>
<protein>
    <submittedName>
        <fullName evidence="2">Uncharacterized protein</fullName>
    </submittedName>
</protein>
<reference evidence="2" key="1">
    <citation type="submission" date="2022-11" db="UniProtKB">
        <authorList>
            <consortium name="WormBaseParasite"/>
        </authorList>
    </citation>
    <scope>IDENTIFICATION</scope>
</reference>
<dbReference type="WBParaSite" id="jg1244">
    <property type="protein sequence ID" value="jg1244"/>
    <property type="gene ID" value="jg1244"/>
</dbReference>
<evidence type="ECO:0000313" key="1">
    <source>
        <dbReference type="Proteomes" id="UP000887574"/>
    </source>
</evidence>
<organism evidence="1 2">
    <name type="scientific">Ditylenchus dipsaci</name>
    <dbReference type="NCBI Taxonomy" id="166011"/>
    <lineage>
        <taxon>Eukaryota</taxon>
        <taxon>Metazoa</taxon>
        <taxon>Ecdysozoa</taxon>
        <taxon>Nematoda</taxon>
        <taxon>Chromadorea</taxon>
        <taxon>Rhabditida</taxon>
        <taxon>Tylenchina</taxon>
        <taxon>Tylenchomorpha</taxon>
        <taxon>Sphaerularioidea</taxon>
        <taxon>Anguinidae</taxon>
        <taxon>Anguininae</taxon>
        <taxon>Ditylenchus</taxon>
    </lineage>
</organism>